<gene>
    <name evidence="3" type="ORF">PPERSA_09736</name>
</gene>
<protein>
    <submittedName>
        <fullName evidence="3">Uncharacterized protein</fullName>
    </submittedName>
</protein>
<feature type="compositionally biased region" description="Low complexity" evidence="2">
    <location>
        <begin position="145"/>
        <end position="162"/>
    </location>
</feature>
<keyword evidence="1" id="KW-0175">Coiled coil</keyword>
<keyword evidence="4" id="KW-1185">Reference proteome</keyword>
<evidence type="ECO:0000313" key="3">
    <source>
        <dbReference type="EMBL" id="KRW98583.1"/>
    </source>
</evidence>
<accession>A0A0V0Q984</accession>
<feature type="compositionally biased region" description="Low complexity" evidence="2">
    <location>
        <begin position="190"/>
        <end position="210"/>
    </location>
</feature>
<feature type="compositionally biased region" description="Low complexity" evidence="2">
    <location>
        <begin position="466"/>
        <end position="475"/>
    </location>
</feature>
<evidence type="ECO:0000256" key="2">
    <source>
        <dbReference type="SAM" id="MobiDB-lite"/>
    </source>
</evidence>
<organism evidence="3 4">
    <name type="scientific">Pseudocohnilembus persalinus</name>
    <name type="common">Ciliate</name>
    <dbReference type="NCBI Taxonomy" id="266149"/>
    <lineage>
        <taxon>Eukaryota</taxon>
        <taxon>Sar</taxon>
        <taxon>Alveolata</taxon>
        <taxon>Ciliophora</taxon>
        <taxon>Intramacronucleata</taxon>
        <taxon>Oligohymenophorea</taxon>
        <taxon>Scuticociliatia</taxon>
        <taxon>Philasterida</taxon>
        <taxon>Pseudocohnilembidae</taxon>
        <taxon>Pseudocohnilembus</taxon>
    </lineage>
</organism>
<feature type="region of interest" description="Disordered" evidence="2">
    <location>
        <begin position="186"/>
        <end position="210"/>
    </location>
</feature>
<feature type="region of interest" description="Disordered" evidence="2">
    <location>
        <begin position="748"/>
        <end position="784"/>
    </location>
</feature>
<evidence type="ECO:0000313" key="4">
    <source>
        <dbReference type="Proteomes" id="UP000054937"/>
    </source>
</evidence>
<reference evidence="3 4" key="1">
    <citation type="journal article" date="2015" name="Sci. Rep.">
        <title>Genome of the facultative scuticociliatosis pathogen Pseudocohnilembus persalinus provides insight into its virulence through horizontal gene transfer.</title>
        <authorList>
            <person name="Xiong J."/>
            <person name="Wang G."/>
            <person name="Cheng J."/>
            <person name="Tian M."/>
            <person name="Pan X."/>
            <person name="Warren A."/>
            <person name="Jiang C."/>
            <person name="Yuan D."/>
            <person name="Miao W."/>
        </authorList>
    </citation>
    <scope>NUCLEOTIDE SEQUENCE [LARGE SCALE GENOMIC DNA]</scope>
    <source>
        <strain evidence="3">36N120E</strain>
    </source>
</reference>
<feature type="region of interest" description="Disordered" evidence="2">
    <location>
        <begin position="457"/>
        <end position="484"/>
    </location>
</feature>
<feature type="coiled-coil region" evidence="1">
    <location>
        <begin position="304"/>
        <end position="331"/>
    </location>
</feature>
<dbReference type="EMBL" id="LDAU01000238">
    <property type="protein sequence ID" value="KRW98583.1"/>
    <property type="molecule type" value="Genomic_DNA"/>
</dbReference>
<name>A0A0V0Q984_PSEPJ</name>
<feature type="region of interest" description="Disordered" evidence="2">
    <location>
        <begin position="145"/>
        <end position="166"/>
    </location>
</feature>
<proteinExistence type="predicted"/>
<dbReference type="AlphaFoldDB" id="A0A0V0Q984"/>
<comment type="caution">
    <text evidence="3">The sequence shown here is derived from an EMBL/GenBank/DDBJ whole genome shotgun (WGS) entry which is preliminary data.</text>
</comment>
<sequence>MSHSQQLQSLIDKVSDIVIENKTSKNNTMNLKKYSNSKKHSLRDTQELNKREQNIQQSRTFRINSNNLENLSNNNSFQMKSLNNNDNNNKINNYNFFKQKKFENGIKGKLEDNYKSEGGINLLKYSEIDNSSCLLPMSQRNSNLNGNNFQNLLGNKKNQNQNDKQKQELKKSCVSSQNLKIRSKTNFYSNNNNQNNFNSSQNLLNNKNGSGNNGFKKFGLGDQLNKKLDKYFIRNNSLNQDEKNEIQKKNISNRYKTEVYAEQDLEDEEEQEILSQDEGDEEEICQDDKENDKNFNNIQIEGKKTSYNYKINQLKNKLLEQKQQNFNIIKQIQKNAQELDQMGEEDICDNISDKNLNNNNKNNLKENRNKNKNLIQNDNQNQKDKIDYQQKKIGSKQLKNLFEQIEIDLDTKIRSGSSSPAQEGIANDIQKSKIDQQQKEKQIQFSQEELNFQLQNKLKKQEKQQDQIQNQNQKNQKNEEDLNEEDQKLEDFFNNFKKHTIVRFDKSEDESKNNNNKYKNEIGNIRGSKQFGGSFITMHGNQQQNDKNGKEYSPRGIRVTLFQESKYGKSLLNLQNQENQLKNRFRSTTTNCLTSNLNQSQFQSQNGNNNNNNNYSNLYNQYKQQQQQLLRDRFQNYSQYQSSNNLSTRNINNNMINKNNGAKFNYLSNNYNSQNEEEKTFASTINNNINNMKQNFQLQKSSVSSSNLQSQKNCNFGKISNRNISNHSNYQSFKNEIIKEEETDQYQLQQVQFKKNSSKEDKNNNNNYKMNKINSNDLGKNQSQSQNLNLKYSYNINKHSYQSNNYQVRQQHSKTFLHNNNYNSNNNNFDISSSNYFQKKVLHKVNNQDEIQEKQQNSLEKKQETGLYTHGQGGVSFLNYKKQVENISNQDYNLNLEKNYSSRNISKINNNNNFNTNNNEAKSNNSYLQEIIQKQKEQFNKLRISEGDNQGISNLYSRRYM</sequence>
<feature type="compositionally biased region" description="Low complexity" evidence="2">
    <location>
        <begin position="764"/>
        <end position="776"/>
    </location>
</feature>
<dbReference type="InParanoid" id="A0A0V0Q984"/>
<dbReference type="Proteomes" id="UP000054937">
    <property type="component" value="Unassembled WGS sequence"/>
</dbReference>
<evidence type="ECO:0000256" key="1">
    <source>
        <dbReference type="SAM" id="Coils"/>
    </source>
</evidence>